<comment type="caution">
    <text evidence="1">The sequence shown here is derived from an EMBL/GenBank/DDBJ whole genome shotgun (WGS) entry which is preliminary data.</text>
</comment>
<keyword evidence="2" id="KW-1185">Reference proteome</keyword>
<gene>
    <name evidence="1" type="ORF">V1468_03470</name>
</gene>
<accession>A0ABU7W4K9</accession>
<proteinExistence type="predicted"/>
<dbReference type="RefSeq" id="WP_331808857.1">
    <property type="nucleotide sequence ID" value="NZ_JAZHOU010000001.1"/>
</dbReference>
<name>A0ABU7W4K9_9FLAO</name>
<dbReference type="EMBL" id="JAZHOU010000001">
    <property type="protein sequence ID" value="MEF3078054.1"/>
    <property type="molecule type" value="Genomic_DNA"/>
</dbReference>
<dbReference type="Proteomes" id="UP001356704">
    <property type="component" value="Unassembled WGS sequence"/>
</dbReference>
<dbReference type="PANTHER" id="PTHR21174:SF0">
    <property type="entry name" value="HD PHOSPHOHYDROLASE FAMILY PROTEIN-RELATED"/>
    <property type="match status" value="1"/>
</dbReference>
<evidence type="ECO:0000313" key="2">
    <source>
        <dbReference type="Proteomes" id="UP001356704"/>
    </source>
</evidence>
<dbReference type="PANTHER" id="PTHR21174">
    <property type="match status" value="1"/>
</dbReference>
<sequence>MKVDIKSQWFSLASKYTKDDFLINSLWLEISKHYSEKNRYYHTLSHIQNMLLQAKSFEDKIVDFDALLFAIWYHDIVYKSTKKDNEEKSALFAKKSLKSLNFNENQLKNIQDLILSTKKDFLILDKNMDNAYLLDFDLSILGSDWDTYRNYTIQIRKEYKIYPDFMYKPGRKKVLQHFLERETLYFTKAYQVTHENRARENLKKELELL</sequence>
<dbReference type="SUPFAM" id="SSF109604">
    <property type="entry name" value="HD-domain/PDEase-like"/>
    <property type="match status" value="1"/>
</dbReference>
<dbReference type="PROSITE" id="PS51450">
    <property type="entry name" value="LRR"/>
    <property type="match status" value="1"/>
</dbReference>
<evidence type="ECO:0008006" key="3">
    <source>
        <dbReference type="Google" id="ProtNLM"/>
    </source>
</evidence>
<organism evidence="1 2">
    <name type="scientific">Winogradskyella poriferorum</name>
    <dbReference type="NCBI Taxonomy" id="307627"/>
    <lineage>
        <taxon>Bacteria</taxon>
        <taxon>Pseudomonadati</taxon>
        <taxon>Bacteroidota</taxon>
        <taxon>Flavobacteriia</taxon>
        <taxon>Flavobacteriales</taxon>
        <taxon>Flavobacteriaceae</taxon>
        <taxon>Winogradskyella</taxon>
    </lineage>
</organism>
<dbReference type="Gene3D" id="1.10.3210.10">
    <property type="entry name" value="Hypothetical protein af1432"/>
    <property type="match status" value="1"/>
</dbReference>
<protein>
    <recommendedName>
        <fullName evidence="3">Metal-dependent HD superfamily phosphohydrolase</fullName>
    </recommendedName>
</protein>
<reference evidence="1 2" key="1">
    <citation type="submission" date="2024-02" db="EMBL/GenBank/DDBJ databases">
        <title>Winogradskyella poriferorum JCM 12885.</title>
        <authorList>
            <person name="Zhang D.-F."/>
            <person name="Fu Z.-Y."/>
        </authorList>
    </citation>
    <scope>NUCLEOTIDE SEQUENCE [LARGE SCALE GENOMIC DNA]</scope>
    <source>
        <strain evidence="1 2">JCM 12885</strain>
    </source>
</reference>
<dbReference type="InterPro" id="IPR001611">
    <property type="entry name" value="Leu-rich_rpt"/>
</dbReference>
<dbReference type="PIRSF" id="PIRSF035170">
    <property type="entry name" value="HD_phosphohydro"/>
    <property type="match status" value="1"/>
</dbReference>
<dbReference type="InterPro" id="IPR009218">
    <property type="entry name" value="HD_phosphohydro"/>
</dbReference>
<evidence type="ECO:0000313" key="1">
    <source>
        <dbReference type="EMBL" id="MEF3078054.1"/>
    </source>
</evidence>